<protein>
    <recommendedName>
        <fullName evidence="1">USP domain-containing protein</fullName>
    </recommendedName>
</protein>
<dbReference type="GO" id="GO:0016579">
    <property type="term" value="P:protein deubiquitination"/>
    <property type="evidence" value="ECO:0007669"/>
    <property type="project" value="InterPro"/>
</dbReference>
<dbReference type="GO" id="GO:0005829">
    <property type="term" value="C:cytosol"/>
    <property type="evidence" value="ECO:0007669"/>
    <property type="project" value="TreeGrafter"/>
</dbReference>
<organism evidence="2 3">
    <name type="scientific">Naegleria lovaniensis</name>
    <name type="common">Amoeba</name>
    <dbReference type="NCBI Taxonomy" id="51637"/>
    <lineage>
        <taxon>Eukaryota</taxon>
        <taxon>Discoba</taxon>
        <taxon>Heterolobosea</taxon>
        <taxon>Tetramitia</taxon>
        <taxon>Eutetramitia</taxon>
        <taxon>Vahlkampfiidae</taxon>
        <taxon>Naegleria</taxon>
    </lineage>
</organism>
<keyword evidence="3" id="KW-1185">Reference proteome</keyword>
<dbReference type="GeneID" id="68106502"/>
<evidence type="ECO:0000259" key="1">
    <source>
        <dbReference type="PROSITE" id="PS50235"/>
    </source>
</evidence>
<proteinExistence type="predicted"/>
<dbReference type="RefSeq" id="XP_044553481.1">
    <property type="nucleotide sequence ID" value="XM_044689994.1"/>
</dbReference>
<dbReference type="Pfam" id="PF00443">
    <property type="entry name" value="UCH"/>
    <property type="match status" value="1"/>
</dbReference>
<dbReference type="InterPro" id="IPR038765">
    <property type="entry name" value="Papain-like_cys_pep_sf"/>
</dbReference>
<reference evidence="2 3" key="1">
    <citation type="journal article" date="2018" name="BMC Genomics">
        <title>The genome of Naegleria lovaniensis, the basis for a comparative approach to unravel pathogenicity factors of the human pathogenic amoeba N. fowleri.</title>
        <authorList>
            <person name="Liechti N."/>
            <person name="Schurch N."/>
            <person name="Bruggmann R."/>
            <person name="Wittwer M."/>
        </authorList>
    </citation>
    <scope>NUCLEOTIDE SEQUENCE [LARGE SCALE GENOMIC DNA]</scope>
    <source>
        <strain evidence="2 3">ATCC 30569</strain>
    </source>
</reference>
<dbReference type="AlphaFoldDB" id="A0AA88H0Y8"/>
<dbReference type="GO" id="GO:0005634">
    <property type="term" value="C:nucleus"/>
    <property type="evidence" value="ECO:0007669"/>
    <property type="project" value="TreeGrafter"/>
</dbReference>
<evidence type="ECO:0000313" key="2">
    <source>
        <dbReference type="EMBL" id="KAG2389489.1"/>
    </source>
</evidence>
<dbReference type="Gene3D" id="3.90.70.10">
    <property type="entry name" value="Cysteine proteinases"/>
    <property type="match status" value="1"/>
</dbReference>
<name>A0AA88H0Y8_NAELO</name>
<dbReference type="Proteomes" id="UP000816034">
    <property type="component" value="Unassembled WGS sequence"/>
</dbReference>
<dbReference type="InterPro" id="IPR001394">
    <property type="entry name" value="Peptidase_C19_UCH"/>
</dbReference>
<accession>A0AA88H0Y8</accession>
<evidence type="ECO:0000313" key="3">
    <source>
        <dbReference type="Proteomes" id="UP000816034"/>
    </source>
</evidence>
<dbReference type="PROSITE" id="PS50235">
    <property type="entry name" value="USP_3"/>
    <property type="match status" value="1"/>
</dbReference>
<sequence>MSSPSRGIALLSYPNYEVFPVLIQILSHLEPVANYALFGTGRRSSTPHGTPFHQAFDHLLEYIWKGNQDPLQQQQQLMERLVQTLKEAYPLPDNPDIMELFVTMVSLLMDANHELATVFCTERATVLTMCPACTFTNNPRTDMTSKHKVSTQQWKEFESTGILDTALIEDVDGYHCQVCGTTYTARKSDLISKPPEILVLELDRYFFNYETFTLQKSNTLFSLDVKTPLPFRYYTQEGSAIQLYDLVAVANHEGLGTSGVYSCCFWNTALHKWFCCHGNQLPTPFTHNLESFITPSNYVLFFTKKKPIQQKPSFLRQFGTMDISFSFSE</sequence>
<dbReference type="InterPro" id="IPR050164">
    <property type="entry name" value="Peptidase_C19"/>
</dbReference>
<dbReference type="GO" id="GO:0004843">
    <property type="term" value="F:cysteine-type deubiquitinase activity"/>
    <property type="evidence" value="ECO:0007669"/>
    <property type="project" value="InterPro"/>
</dbReference>
<dbReference type="PANTHER" id="PTHR24006">
    <property type="entry name" value="UBIQUITIN CARBOXYL-TERMINAL HYDROLASE"/>
    <property type="match status" value="1"/>
</dbReference>
<comment type="caution">
    <text evidence="2">The sequence shown here is derived from an EMBL/GenBank/DDBJ whole genome shotgun (WGS) entry which is preliminary data.</text>
</comment>
<dbReference type="SUPFAM" id="SSF54001">
    <property type="entry name" value="Cysteine proteinases"/>
    <property type="match status" value="1"/>
</dbReference>
<dbReference type="InterPro" id="IPR028889">
    <property type="entry name" value="USP"/>
</dbReference>
<feature type="domain" description="USP" evidence="1">
    <location>
        <begin position="8"/>
        <end position="305"/>
    </location>
</feature>
<gene>
    <name evidence="2" type="ORF">C9374_014049</name>
</gene>
<dbReference type="EMBL" id="PYSW02000007">
    <property type="protein sequence ID" value="KAG2389489.1"/>
    <property type="molecule type" value="Genomic_DNA"/>
</dbReference>